<keyword evidence="1" id="KW-1185">Reference proteome</keyword>
<accession>A0A1I8AFE5</accession>
<dbReference type="AlphaFoldDB" id="A0A1I8AFE5"/>
<dbReference type="Proteomes" id="UP000095287">
    <property type="component" value="Unplaced"/>
</dbReference>
<proteinExistence type="predicted"/>
<organism evidence="1 2">
    <name type="scientific">Steinernema glaseri</name>
    <dbReference type="NCBI Taxonomy" id="37863"/>
    <lineage>
        <taxon>Eukaryota</taxon>
        <taxon>Metazoa</taxon>
        <taxon>Ecdysozoa</taxon>
        <taxon>Nematoda</taxon>
        <taxon>Chromadorea</taxon>
        <taxon>Rhabditida</taxon>
        <taxon>Tylenchina</taxon>
        <taxon>Panagrolaimomorpha</taxon>
        <taxon>Strongyloidoidea</taxon>
        <taxon>Steinernematidae</taxon>
        <taxon>Steinernema</taxon>
    </lineage>
</organism>
<reference evidence="2" key="1">
    <citation type="submission" date="2016-11" db="UniProtKB">
        <authorList>
            <consortium name="WormBaseParasite"/>
        </authorList>
    </citation>
    <scope>IDENTIFICATION</scope>
</reference>
<evidence type="ECO:0000313" key="2">
    <source>
        <dbReference type="WBParaSite" id="L893_g5184.t1"/>
    </source>
</evidence>
<name>A0A1I8AFE5_9BILA</name>
<dbReference type="WBParaSite" id="L893_g5184.t1">
    <property type="protein sequence ID" value="L893_g5184.t1"/>
    <property type="gene ID" value="L893_g5184"/>
</dbReference>
<evidence type="ECO:0000313" key="1">
    <source>
        <dbReference type="Proteomes" id="UP000095287"/>
    </source>
</evidence>
<sequence>MYTDGVMFDDGMDKKTIQAIGEIIMNEQKQMLAQPAPQDTEALKHTILMKEFELLQKQEKLLEKENYKLDLEISKLKSKFNF</sequence>
<protein>
    <submittedName>
        <fullName evidence="2">Transposase</fullName>
    </submittedName>
</protein>